<sequence length="605" mass="67715">MINAHCRIAQYFIIMSRRARLFSEFLEESDPSGKSHVPELLGQPHQRPPSHQVPFVHFRFPTNNIVPKDIHVHKRRKSARSNLNTRFDRLVESMNVIHLSPKKQHTRRRAHSTSSTSGSSVPRTPIDEYYDDIHTAGERLGSDFSMIKMGGSTHQPKKQRMKKLVEVSPRDLLQDSSSSDLNEALPQTNLHNLTPLPPWLASTFSKLNTNHPLRLLLPQDENQLDLNTHSVPNSTTHTSDPARVPAPAPARVPALQESFRSESARDEQQLEHPFSFSVPDELNTPDVLDQAVKIHSDLPLPEELLSLPADGHADTPAPFSTRGPQFSDLSDSNVARPDIYGRALHTIDPALETPLGLDTPLLVQDNEKHSLVSQQPWVLLPRYSTPPPRVYEHLKPTTFHNLHPSDAISTPANNQAELPTSIDIGVQEPSKEFTTPSPQLGNRFYAPRPIYYDSPAEDPQSSSDPVEPGYELEDLDFKWQPFIRKDAYSEEELSGLDDDYLYETQVEPEQDPDDDEDALEEQNADSQDVSMNDVAIDDPHANESVENETMTTTPETRRMLPTSNRGPAFAPAPGIYISPLQVSTTHLINVLANQDVGTGCHANVQ</sequence>
<accession>A0AAD2JW39</accession>
<feature type="region of interest" description="Disordered" evidence="1">
    <location>
        <begin position="422"/>
        <end position="471"/>
    </location>
</feature>
<evidence type="ECO:0000313" key="2">
    <source>
        <dbReference type="EMBL" id="CAK5265062.1"/>
    </source>
</evidence>
<feature type="compositionally biased region" description="Low complexity" evidence="1">
    <location>
        <begin position="548"/>
        <end position="562"/>
    </location>
</feature>
<feature type="compositionally biased region" description="Basic residues" evidence="1">
    <location>
        <begin position="100"/>
        <end position="111"/>
    </location>
</feature>
<dbReference type="Proteomes" id="UP001295794">
    <property type="component" value="Unassembled WGS sequence"/>
</dbReference>
<name>A0AAD2JW39_9AGAR</name>
<evidence type="ECO:0000313" key="3">
    <source>
        <dbReference type="Proteomes" id="UP001295794"/>
    </source>
</evidence>
<feature type="compositionally biased region" description="Low complexity" evidence="1">
    <location>
        <begin position="112"/>
        <end position="124"/>
    </location>
</feature>
<feature type="region of interest" description="Disordered" evidence="1">
    <location>
        <begin position="225"/>
        <end position="249"/>
    </location>
</feature>
<feature type="region of interest" description="Disordered" evidence="1">
    <location>
        <begin position="310"/>
        <end position="333"/>
    </location>
</feature>
<gene>
    <name evidence="2" type="ORF">MYCIT1_LOCUS5763</name>
</gene>
<feature type="compositionally biased region" description="Polar residues" evidence="1">
    <location>
        <begin position="322"/>
        <end position="333"/>
    </location>
</feature>
<feature type="region of interest" description="Disordered" evidence="1">
    <location>
        <begin position="100"/>
        <end position="125"/>
    </location>
</feature>
<organism evidence="2 3">
    <name type="scientific">Mycena citricolor</name>
    <dbReference type="NCBI Taxonomy" id="2018698"/>
    <lineage>
        <taxon>Eukaryota</taxon>
        <taxon>Fungi</taxon>
        <taxon>Dikarya</taxon>
        <taxon>Basidiomycota</taxon>
        <taxon>Agaricomycotina</taxon>
        <taxon>Agaricomycetes</taxon>
        <taxon>Agaricomycetidae</taxon>
        <taxon>Agaricales</taxon>
        <taxon>Marasmiineae</taxon>
        <taxon>Mycenaceae</taxon>
        <taxon>Mycena</taxon>
    </lineage>
</organism>
<evidence type="ECO:0000256" key="1">
    <source>
        <dbReference type="SAM" id="MobiDB-lite"/>
    </source>
</evidence>
<feature type="compositionally biased region" description="Acidic residues" evidence="1">
    <location>
        <begin position="507"/>
        <end position="523"/>
    </location>
</feature>
<keyword evidence="3" id="KW-1185">Reference proteome</keyword>
<proteinExistence type="predicted"/>
<feature type="region of interest" description="Disordered" evidence="1">
    <location>
        <begin position="507"/>
        <end position="566"/>
    </location>
</feature>
<dbReference type="AlphaFoldDB" id="A0AAD2JW39"/>
<feature type="compositionally biased region" description="Polar residues" evidence="1">
    <location>
        <begin position="225"/>
        <end position="239"/>
    </location>
</feature>
<reference evidence="2" key="1">
    <citation type="submission" date="2023-11" db="EMBL/GenBank/DDBJ databases">
        <authorList>
            <person name="De Vega J J."/>
            <person name="De Vega J J."/>
        </authorList>
    </citation>
    <scope>NUCLEOTIDE SEQUENCE</scope>
</reference>
<dbReference type="EMBL" id="CAVNYO010000081">
    <property type="protein sequence ID" value="CAK5265062.1"/>
    <property type="molecule type" value="Genomic_DNA"/>
</dbReference>
<comment type="caution">
    <text evidence="2">The sequence shown here is derived from an EMBL/GenBank/DDBJ whole genome shotgun (WGS) entry which is preliminary data.</text>
</comment>
<protein>
    <submittedName>
        <fullName evidence="2">Uncharacterized protein</fullName>
    </submittedName>
</protein>